<dbReference type="GO" id="GO:0016787">
    <property type="term" value="F:hydrolase activity"/>
    <property type="evidence" value="ECO:0007669"/>
    <property type="project" value="UniProtKB-KW"/>
</dbReference>
<dbReference type="RefSeq" id="WP_212215018.1">
    <property type="nucleotide sequence ID" value="NZ_JAGUCO010000003.1"/>
</dbReference>
<keyword evidence="2" id="KW-1185">Reference proteome</keyword>
<dbReference type="PIRSF" id="PIRSF020079">
    <property type="entry name" value="UCP020079"/>
    <property type="match status" value="1"/>
</dbReference>
<dbReference type="InterPro" id="IPR023214">
    <property type="entry name" value="HAD_sf"/>
</dbReference>
<evidence type="ECO:0000313" key="1">
    <source>
        <dbReference type="EMBL" id="MBS2097915.1"/>
    </source>
</evidence>
<comment type="caution">
    <text evidence="1">The sequence shown here is derived from an EMBL/GenBank/DDBJ whole genome shotgun (WGS) entry which is preliminary data.</text>
</comment>
<evidence type="ECO:0000313" key="2">
    <source>
        <dbReference type="Proteomes" id="UP000708576"/>
    </source>
</evidence>
<organism evidence="1 2">
    <name type="scientific">Carboxylicivirga linearis</name>
    <dbReference type="NCBI Taxonomy" id="1628157"/>
    <lineage>
        <taxon>Bacteria</taxon>
        <taxon>Pseudomonadati</taxon>
        <taxon>Bacteroidota</taxon>
        <taxon>Bacteroidia</taxon>
        <taxon>Marinilabiliales</taxon>
        <taxon>Marinilabiliaceae</taxon>
        <taxon>Carboxylicivirga</taxon>
    </lineage>
</organism>
<proteinExistence type="predicted"/>
<sequence>MLIAVDFDGTIVEHKYPAIGKEKIFAFQTLKALQKQGHLLVLWTIRSGKLLDEAVEYCRKNGVEFYAVNRTYPEEVIDETMSRKVNADVFIDDRNVGGFIGWGEIWQQLNKDASTEDKDAYRSAYDKAKRKTFCGFIQNLFCGSKEL</sequence>
<dbReference type="InterPro" id="IPR036412">
    <property type="entry name" value="HAD-like_sf"/>
</dbReference>
<reference evidence="1 2" key="1">
    <citation type="journal article" date="2015" name="Int. J. Syst. Evol. Microbiol.">
        <title>Carboxylicivirga linearis sp. nov., isolated from a sea cucumber culture pond.</title>
        <authorList>
            <person name="Wang F.Q."/>
            <person name="Zhou Y.X."/>
            <person name="Lin X.Z."/>
            <person name="Chen G.J."/>
            <person name="Du Z.J."/>
        </authorList>
    </citation>
    <scope>NUCLEOTIDE SEQUENCE [LARGE SCALE GENOMIC DNA]</scope>
    <source>
        <strain evidence="1 2">FB218</strain>
    </source>
</reference>
<dbReference type="InterPro" id="IPR016769">
    <property type="entry name" value="Phage_SP01_Orf1"/>
</dbReference>
<dbReference type="Gene3D" id="3.40.50.1000">
    <property type="entry name" value="HAD superfamily/HAD-like"/>
    <property type="match status" value="1"/>
</dbReference>
<dbReference type="NCBIfam" id="NF046079">
    <property type="entry name" value="HAD_phos_BT0820"/>
    <property type="match status" value="1"/>
</dbReference>
<name>A0ABS5JSP3_9BACT</name>
<protein>
    <submittedName>
        <fullName evidence="1">Hydrolase</fullName>
    </submittedName>
</protein>
<dbReference type="EMBL" id="JAGUCO010000003">
    <property type="protein sequence ID" value="MBS2097915.1"/>
    <property type="molecule type" value="Genomic_DNA"/>
</dbReference>
<accession>A0ABS5JSP3</accession>
<keyword evidence="1" id="KW-0378">Hydrolase</keyword>
<dbReference type="Proteomes" id="UP000708576">
    <property type="component" value="Unassembled WGS sequence"/>
</dbReference>
<dbReference type="SUPFAM" id="SSF56784">
    <property type="entry name" value="HAD-like"/>
    <property type="match status" value="1"/>
</dbReference>
<gene>
    <name evidence="1" type="ORF">KEM10_06450</name>
</gene>